<dbReference type="SUPFAM" id="SSF82185">
    <property type="entry name" value="Histone H3 K4-specific methyltransferase SET7/9 N-terminal domain"/>
    <property type="match status" value="1"/>
</dbReference>
<evidence type="ECO:0000256" key="1">
    <source>
        <dbReference type="SAM" id="SignalP"/>
    </source>
</evidence>
<dbReference type="Proteomes" id="UP000267464">
    <property type="component" value="Unassembled WGS sequence"/>
</dbReference>
<dbReference type="RefSeq" id="WP_124539186.1">
    <property type="nucleotide sequence ID" value="NZ_QUSW01000001.1"/>
</dbReference>
<dbReference type="EMBL" id="QUSW01000001">
    <property type="protein sequence ID" value="RQP26499.1"/>
    <property type="molecule type" value="Genomic_DNA"/>
</dbReference>
<name>A0A3N7K0F9_9BURK</name>
<reference evidence="2 3" key="2">
    <citation type="submission" date="2018-12" db="EMBL/GenBank/DDBJ databases">
        <title>Rhizobacter gummiphilus sp. nov., a rubber-degrading bacterium isolated from the soil of a botanical garden in Japan.</title>
        <authorList>
            <person name="Shunsuke S.S."/>
        </authorList>
    </citation>
    <scope>NUCLEOTIDE SEQUENCE [LARGE SCALE GENOMIC DNA]</scope>
    <source>
        <strain evidence="2 3">S-16</strain>
    </source>
</reference>
<feature type="signal peptide" evidence="1">
    <location>
        <begin position="1"/>
        <end position="18"/>
    </location>
</feature>
<evidence type="ECO:0000313" key="3">
    <source>
        <dbReference type="Proteomes" id="UP000267464"/>
    </source>
</evidence>
<protein>
    <recommendedName>
        <fullName evidence="4">MORN repeat-containing protein</fullName>
    </recommendedName>
</protein>
<organism evidence="2 3">
    <name type="scientific">Piscinibacter terrae</name>
    <dbReference type="NCBI Taxonomy" id="2496871"/>
    <lineage>
        <taxon>Bacteria</taxon>
        <taxon>Pseudomonadati</taxon>
        <taxon>Pseudomonadota</taxon>
        <taxon>Betaproteobacteria</taxon>
        <taxon>Burkholderiales</taxon>
        <taxon>Sphaerotilaceae</taxon>
        <taxon>Piscinibacter</taxon>
    </lineage>
</organism>
<dbReference type="AlphaFoldDB" id="A0A3N7K0F9"/>
<keyword evidence="1" id="KW-0732">Signal</keyword>
<gene>
    <name evidence="2" type="ORF">DZC73_05695</name>
</gene>
<evidence type="ECO:0008006" key="4">
    <source>
        <dbReference type="Google" id="ProtNLM"/>
    </source>
</evidence>
<reference evidence="2 3" key="1">
    <citation type="submission" date="2018-08" db="EMBL/GenBank/DDBJ databases">
        <authorList>
            <person name="Khan S.A."/>
            <person name="Jeon C.O."/>
            <person name="Chun B.H."/>
            <person name="Jeong S.E."/>
        </authorList>
    </citation>
    <scope>NUCLEOTIDE SEQUENCE [LARGE SCALE GENOMIC DNA]</scope>
    <source>
        <strain evidence="2 3">S-16</strain>
    </source>
</reference>
<keyword evidence="3" id="KW-1185">Reference proteome</keyword>
<evidence type="ECO:0000313" key="2">
    <source>
        <dbReference type="EMBL" id="RQP26499.1"/>
    </source>
</evidence>
<feature type="chain" id="PRO_5018124924" description="MORN repeat-containing protein" evidence="1">
    <location>
        <begin position="19"/>
        <end position="232"/>
    </location>
</feature>
<dbReference type="OrthoDB" id="8934628at2"/>
<accession>A0A3N7K0F9</accession>
<comment type="caution">
    <text evidence="2">The sequence shown here is derived from an EMBL/GenBank/DDBJ whole genome shotgun (WGS) entry which is preliminary data.</text>
</comment>
<proteinExistence type="predicted"/>
<sequence>MLIRLAPLILLAFGQAHAELVTDAATGCQVAVPYPGAGEITHWSGECTNGRAQGTGTLTSSNGTFLQGEFRDGKPFNAKGRTVLRFNNGSSVLASDIYDNGSGTSSAITLPQPASPVQTAPLVGRWEWTSNDGRCRETHEYRADGTALVESGSERLDAAYGLMKMNRQEQHAMLRTTLGSNGQPDCMGGLTELHKTSYTVLSFEDGGNSYLTCGSAEKSSCYGRASRAAHAK</sequence>